<evidence type="ECO:0000313" key="10">
    <source>
        <dbReference type="Proteomes" id="UP000559962"/>
    </source>
</evidence>
<feature type="non-terminal residue" evidence="9">
    <location>
        <position position="86"/>
    </location>
</feature>
<reference evidence="9 10" key="1">
    <citation type="journal article" date="2020" name="Biotechnol. Biofuels">
        <title>New insights from the biogas microbiome by comprehensive genome-resolved metagenomics of nearly 1600 species originating from multiple anaerobic digesters.</title>
        <authorList>
            <person name="Campanaro S."/>
            <person name="Treu L."/>
            <person name="Rodriguez-R L.M."/>
            <person name="Kovalovszki A."/>
            <person name="Ziels R.M."/>
            <person name="Maus I."/>
            <person name="Zhu X."/>
            <person name="Kougias P.G."/>
            <person name="Basile A."/>
            <person name="Luo G."/>
            <person name="Schluter A."/>
            <person name="Konstantinidis K.T."/>
            <person name="Angelidaki I."/>
        </authorList>
    </citation>
    <scope>NUCLEOTIDE SEQUENCE [LARGE SCALE GENOMIC DNA]</scope>
    <source>
        <strain evidence="9">AS27yjCOA_61</strain>
    </source>
</reference>
<evidence type="ECO:0000313" key="9">
    <source>
        <dbReference type="EMBL" id="NLH34912.1"/>
    </source>
</evidence>
<accession>A0A847J2L7</accession>
<name>A0A847J2L7_9LACT</name>
<evidence type="ECO:0000256" key="3">
    <source>
        <dbReference type="ARBA" id="ARBA00022598"/>
    </source>
</evidence>
<protein>
    <recommendedName>
        <fullName evidence="2">glycine--tRNA ligase</fullName>
        <ecNumber evidence="2">6.1.1.14</ecNumber>
    </recommendedName>
</protein>
<dbReference type="GO" id="GO:0006426">
    <property type="term" value="P:glycyl-tRNA aminoacylation"/>
    <property type="evidence" value="ECO:0007669"/>
    <property type="project" value="InterPro"/>
</dbReference>
<dbReference type="InterPro" id="IPR006194">
    <property type="entry name" value="Gly-tRNA-synth_heterodimer"/>
</dbReference>
<gene>
    <name evidence="9" type="ORF">GX453_02625</name>
</gene>
<dbReference type="EMBL" id="JAAYVO010000033">
    <property type="protein sequence ID" value="NLH34912.1"/>
    <property type="molecule type" value="Genomic_DNA"/>
</dbReference>
<dbReference type="GO" id="GO:0004820">
    <property type="term" value="F:glycine-tRNA ligase activity"/>
    <property type="evidence" value="ECO:0007669"/>
    <property type="project" value="UniProtKB-EC"/>
</dbReference>
<proteinExistence type="inferred from homology"/>
<comment type="caution">
    <text evidence="9">The sequence shown here is derived from an EMBL/GenBank/DDBJ whole genome shotgun (WGS) entry which is preliminary data.</text>
</comment>
<dbReference type="InterPro" id="IPR015944">
    <property type="entry name" value="Gly-tRNA-synth_bsu"/>
</dbReference>
<comment type="catalytic activity">
    <reaction evidence="8">
        <text>tRNA(Gly) + glycine + ATP = glycyl-tRNA(Gly) + AMP + diphosphate</text>
        <dbReference type="Rhea" id="RHEA:16013"/>
        <dbReference type="Rhea" id="RHEA-COMP:9664"/>
        <dbReference type="Rhea" id="RHEA-COMP:9683"/>
        <dbReference type="ChEBI" id="CHEBI:30616"/>
        <dbReference type="ChEBI" id="CHEBI:33019"/>
        <dbReference type="ChEBI" id="CHEBI:57305"/>
        <dbReference type="ChEBI" id="CHEBI:78442"/>
        <dbReference type="ChEBI" id="CHEBI:78522"/>
        <dbReference type="ChEBI" id="CHEBI:456215"/>
        <dbReference type="EC" id="6.1.1.14"/>
    </reaction>
</comment>
<evidence type="ECO:0000256" key="4">
    <source>
        <dbReference type="ARBA" id="ARBA00022741"/>
    </source>
</evidence>
<dbReference type="PRINTS" id="PR01045">
    <property type="entry name" value="TRNASYNTHGB"/>
</dbReference>
<dbReference type="EC" id="6.1.1.14" evidence="2"/>
<sequence>MANYLLEIGVEEMPAHLVSAASQQLARRTADFLTENRVTFESITKFSTPRRLAVLVNGLADTSASIDEEVKGPSAKIAKDAEGNWS</sequence>
<dbReference type="Proteomes" id="UP000559962">
    <property type="component" value="Unassembled WGS sequence"/>
</dbReference>
<dbReference type="Pfam" id="PF02092">
    <property type="entry name" value="tRNA_synt_2f"/>
    <property type="match status" value="1"/>
</dbReference>
<dbReference type="GO" id="GO:0005829">
    <property type="term" value="C:cytosol"/>
    <property type="evidence" value="ECO:0007669"/>
    <property type="project" value="TreeGrafter"/>
</dbReference>
<comment type="similarity">
    <text evidence="1">Belongs to the class-II aminoacyl-tRNA synthetase family.</text>
</comment>
<keyword evidence="4" id="KW-0547">Nucleotide-binding</keyword>
<evidence type="ECO:0000256" key="5">
    <source>
        <dbReference type="ARBA" id="ARBA00022840"/>
    </source>
</evidence>
<evidence type="ECO:0000256" key="7">
    <source>
        <dbReference type="ARBA" id="ARBA00023146"/>
    </source>
</evidence>
<organism evidence="9 10">
    <name type="scientific">Pseudolactococcus chungangensis</name>
    <dbReference type="NCBI Taxonomy" id="451457"/>
    <lineage>
        <taxon>Bacteria</taxon>
        <taxon>Bacillati</taxon>
        <taxon>Bacillota</taxon>
        <taxon>Bacilli</taxon>
        <taxon>Lactobacillales</taxon>
        <taxon>Streptococcaceae</taxon>
        <taxon>Pseudolactococcus</taxon>
    </lineage>
</organism>
<evidence type="ECO:0000256" key="8">
    <source>
        <dbReference type="ARBA" id="ARBA00047937"/>
    </source>
</evidence>
<keyword evidence="7" id="KW-0030">Aminoacyl-tRNA synthetase</keyword>
<keyword evidence="3 9" id="KW-0436">Ligase</keyword>
<keyword evidence="5" id="KW-0067">ATP-binding</keyword>
<dbReference type="GO" id="GO:0005524">
    <property type="term" value="F:ATP binding"/>
    <property type="evidence" value="ECO:0007669"/>
    <property type="project" value="UniProtKB-KW"/>
</dbReference>
<dbReference type="PANTHER" id="PTHR30075:SF2">
    <property type="entry name" value="GLYCINE--TRNA LIGASE, CHLOROPLASTIC_MITOCHONDRIAL 2"/>
    <property type="match status" value="1"/>
</dbReference>
<dbReference type="AlphaFoldDB" id="A0A847J2L7"/>
<dbReference type="PANTHER" id="PTHR30075">
    <property type="entry name" value="GLYCYL-TRNA SYNTHETASE"/>
    <property type="match status" value="1"/>
</dbReference>
<evidence type="ECO:0000256" key="1">
    <source>
        <dbReference type="ARBA" id="ARBA00008226"/>
    </source>
</evidence>
<keyword evidence="6" id="KW-0648">Protein biosynthesis</keyword>
<evidence type="ECO:0000256" key="6">
    <source>
        <dbReference type="ARBA" id="ARBA00022917"/>
    </source>
</evidence>
<evidence type="ECO:0000256" key="2">
    <source>
        <dbReference type="ARBA" id="ARBA00012829"/>
    </source>
</evidence>